<dbReference type="CDD" id="cd12164">
    <property type="entry name" value="GDH_like_2"/>
    <property type="match status" value="1"/>
</dbReference>
<gene>
    <name evidence="4" type="ORF">BJP37_30620</name>
</gene>
<dbReference type="Gene3D" id="3.40.50.720">
    <property type="entry name" value="NAD(P)-binding Rossmann-like Domain"/>
    <property type="match status" value="2"/>
</dbReference>
<dbReference type="InterPro" id="IPR036291">
    <property type="entry name" value="NAD(P)-bd_dom_sf"/>
</dbReference>
<dbReference type="Pfam" id="PF02826">
    <property type="entry name" value="2-Hacid_dh_C"/>
    <property type="match status" value="1"/>
</dbReference>
<comment type="caution">
    <text evidence="4">The sequence shown here is derived from an EMBL/GenBank/DDBJ whole genome shotgun (WGS) entry which is preliminary data.</text>
</comment>
<keyword evidence="2" id="KW-0520">NAD</keyword>
<dbReference type="PANTHER" id="PTHR43333:SF1">
    <property type="entry name" value="D-ISOMER SPECIFIC 2-HYDROXYACID DEHYDROGENASE NAD-BINDING DOMAIN-CONTAINING PROTEIN"/>
    <property type="match status" value="1"/>
</dbReference>
<dbReference type="GO" id="GO:0051287">
    <property type="term" value="F:NAD binding"/>
    <property type="evidence" value="ECO:0007669"/>
    <property type="project" value="InterPro"/>
</dbReference>
<organism evidence="4 5">
    <name type="scientific">Moorena bouillonii PNG</name>
    <dbReference type="NCBI Taxonomy" id="568701"/>
    <lineage>
        <taxon>Bacteria</taxon>
        <taxon>Bacillati</taxon>
        <taxon>Cyanobacteriota</taxon>
        <taxon>Cyanophyceae</taxon>
        <taxon>Coleofasciculales</taxon>
        <taxon>Coleofasciculaceae</taxon>
        <taxon>Moorena</taxon>
    </lineage>
</organism>
<keyword evidence="5" id="KW-1185">Reference proteome</keyword>
<dbReference type="InterPro" id="IPR006140">
    <property type="entry name" value="D-isomer_DH_NAD-bd"/>
</dbReference>
<evidence type="ECO:0000313" key="4">
    <source>
        <dbReference type="EMBL" id="OLT62739.1"/>
    </source>
</evidence>
<protein>
    <submittedName>
        <fullName evidence="4">Glyoxylate/hydroxypyruvate reductase A</fullName>
    </submittedName>
</protein>
<keyword evidence="1" id="KW-0560">Oxidoreductase</keyword>
<evidence type="ECO:0000256" key="1">
    <source>
        <dbReference type="ARBA" id="ARBA00023002"/>
    </source>
</evidence>
<dbReference type="AlphaFoldDB" id="A0A1U7N9X8"/>
<keyword evidence="4" id="KW-0670">Pyruvate</keyword>
<name>A0A1U7N9X8_9CYAN</name>
<reference evidence="4 5" key="1">
    <citation type="submission" date="2016-10" db="EMBL/GenBank/DDBJ databases">
        <title>Comparative genomics uncovers the prolific and rare metabolic potential of the cyanobacterial genus Moorea.</title>
        <authorList>
            <person name="Leao T."/>
            <person name="Castelao G."/>
            <person name="Korobeynikov A."/>
            <person name="Monroe E.A."/>
            <person name="Podell S."/>
            <person name="Glukhov E."/>
            <person name="Allen E."/>
            <person name="Gerwick W.H."/>
            <person name="Gerwick L."/>
        </authorList>
    </citation>
    <scope>NUCLEOTIDE SEQUENCE [LARGE SCALE GENOMIC DNA]</scope>
    <source>
        <strain evidence="4 5">PNG5-198</strain>
    </source>
</reference>
<evidence type="ECO:0000256" key="2">
    <source>
        <dbReference type="ARBA" id="ARBA00023027"/>
    </source>
</evidence>
<dbReference type="RefSeq" id="WP_075905082.1">
    <property type="nucleotide sequence ID" value="NZ_MKZS01000001.1"/>
</dbReference>
<sequence length="310" mass="34706">MFSILIIYEAENLELLVTELKATIPDLDVQIWPEVENPDKIEAILTWKPPLGIMEKFPKLKGIISFGAGVEEILRDPHLPHNVPIVRIVEPYVTSRMSEYILLAVLRFHRQAFTYQTFQKAGHWDPLPLPETSSCTIGILGLGVLGTDAAGKLKTLGFPIRGWSRTPKNIDGIECFHGPDQLKLCLSKCRVLVCLLPLTPKTEGILNRETFSAMPKGSYLINVARGQHLVEKDLLEALDSGQLSGACLDVFSREPLHENHPFWSHPQITITPHVATQTDSEYWTKPIVEAICCLRDGLPLKNVVNCEQGY</sequence>
<dbReference type="Proteomes" id="UP000186657">
    <property type="component" value="Unassembled WGS sequence"/>
</dbReference>
<dbReference type="SUPFAM" id="SSF52283">
    <property type="entry name" value="Formate/glycerate dehydrogenase catalytic domain-like"/>
    <property type="match status" value="1"/>
</dbReference>
<dbReference type="PANTHER" id="PTHR43333">
    <property type="entry name" value="2-HACID_DH_C DOMAIN-CONTAINING PROTEIN"/>
    <property type="match status" value="1"/>
</dbReference>
<evidence type="ECO:0000259" key="3">
    <source>
        <dbReference type="Pfam" id="PF02826"/>
    </source>
</evidence>
<feature type="domain" description="D-isomer specific 2-hydroxyacid dehydrogenase NAD-binding" evidence="3">
    <location>
        <begin position="104"/>
        <end position="275"/>
    </location>
</feature>
<dbReference type="EMBL" id="MKZS01000001">
    <property type="protein sequence ID" value="OLT62739.1"/>
    <property type="molecule type" value="Genomic_DNA"/>
</dbReference>
<accession>A0A1U7N9X8</accession>
<evidence type="ECO:0000313" key="5">
    <source>
        <dbReference type="Proteomes" id="UP000186657"/>
    </source>
</evidence>
<dbReference type="PROSITE" id="PS00671">
    <property type="entry name" value="D_2_HYDROXYACID_DH_3"/>
    <property type="match status" value="1"/>
</dbReference>
<dbReference type="InterPro" id="IPR029753">
    <property type="entry name" value="D-isomer_DH_CS"/>
</dbReference>
<dbReference type="SUPFAM" id="SSF51735">
    <property type="entry name" value="NAD(P)-binding Rossmann-fold domains"/>
    <property type="match status" value="1"/>
</dbReference>
<dbReference type="GO" id="GO:0016616">
    <property type="term" value="F:oxidoreductase activity, acting on the CH-OH group of donors, NAD or NADP as acceptor"/>
    <property type="evidence" value="ECO:0007669"/>
    <property type="project" value="UniProtKB-ARBA"/>
</dbReference>
<proteinExistence type="predicted"/>